<reference evidence="2" key="1">
    <citation type="submission" date="2016-06" db="UniProtKB">
        <authorList>
            <consortium name="WormBaseParasite"/>
        </authorList>
    </citation>
    <scope>IDENTIFICATION</scope>
</reference>
<accession>A0A183DDZ5</accession>
<feature type="compositionally biased region" description="Gly residues" evidence="1">
    <location>
        <begin position="133"/>
        <end position="143"/>
    </location>
</feature>
<evidence type="ECO:0000256" key="1">
    <source>
        <dbReference type="SAM" id="MobiDB-lite"/>
    </source>
</evidence>
<name>A0A183DDZ5_9BILA</name>
<dbReference type="WBParaSite" id="GPUH_0000694501-mRNA-1">
    <property type="protein sequence ID" value="GPUH_0000694501-mRNA-1"/>
    <property type="gene ID" value="GPUH_0000694501"/>
</dbReference>
<protein>
    <submittedName>
        <fullName evidence="2">Fes1 domain-containing protein</fullName>
    </submittedName>
</protein>
<feature type="region of interest" description="Disordered" evidence="1">
    <location>
        <begin position="126"/>
        <end position="147"/>
    </location>
</feature>
<proteinExistence type="predicted"/>
<organism evidence="2">
    <name type="scientific">Gongylonema pulchrum</name>
    <dbReference type="NCBI Taxonomy" id="637853"/>
    <lineage>
        <taxon>Eukaryota</taxon>
        <taxon>Metazoa</taxon>
        <taxon>Ecdysozoa</taxon>
        <taxon>Nematoda</taxon>
        <taxon>Chromadorea</taxon>
        <taxon>Rhabditida</taxon>
        <taxon>Spirurina</taxon>
        <taxon>Spiruromorpha</taxon>
        <taxon>Spiruroidea</taxon>
        <taxon>Gongylonematidae</taxon>
        <taxon>Gongylonema</taxon>
    </lineage>
</organism>
<sequence length="175" mass="19038">LDERLESEMKAGRIGMKVWEGLPAPTFDESGGKESEKRKFPADDVVDEILAKRARMQHVESRPRDPKEDMRKLLGVLVAMQEEIQRSGRVDNSTVNRLYTEMGVSGGIAEADNLVTQLCRMLANESSSSSSGIRGGGGGGGGELSSANASFNPTPNLNQFVLWKIRSYLAILGPK</sequence>
<evidence type="ECO:0000313" key="2">
    <source>
        <dbReference type="WBParaSite" id="GPUH_0000694501-mRNA-1"/>
    </source>
</evidence>
<dbReference type="AlphaFoldDB" id="A0A183DDZ5"/>